<dbReference type="Gene3D" id="1.10.418.10">
    <property type="entry name" value="Calponin-like domain"/>
    <property type="match status" value="2"/>
</dbReference>
<dbReference type="InterPro" id="IPR036872">
    <property type="entry name" value="CH_dom_sf"/>
</dbReference>
<feature type="domain" description="Calponin-homology (CH)" evidence="2">
    <location>
        <begin position="299"/>
        <end position="403"/>
    </location>
</feature>
<evidence type="ECO:0000259" key="2">
    <source>
        <dbReference type="PROSITE" id="PS50021"/>
    </source>
</evidence>
<accession>A0A9W6ZJ65</accession>
<dbReference type="CDD" id="cd21207">
    <property type="entry name" value="CH_dMP20-like"/>
    <property type="match status" value="2"/>
</dbReference>
<comment type="caution">
    <text evidence="3">The sequence shown here is derived from an EMBL/GenBank/DDBJ whole genome shotgun (WGS) entry which is preliminary data.</text>
</comment>
<feature type="region of interest" description="Disordered" evidence="1">
    <location>
        <begin position="228"/>
        <end position="281"/>
    </location>
</feature>
<dbReference type="InterPro" id="IPR001715">
    <property type="entry name" value="CH_dom"/>
</dbReference>
<name>A0A9W6ZJ65_9STRA</name>
<dbReference type="GO" id="GO:0051015">
    <property type="term" value="F:actin filament binding"/>
    <property type="evidence" value="ECO:0007669"/>
    <property type="project" value="TreeGrafter"/>
</dbReference>
<evidence type="ECO:0000313" key="3">
    <source>
        <dbReference type="EMBL" id="GMH53721.1"/>
    </source>
</evidence>
<feature type="non-terminal residue" evidence="3">
    <location>
        <position position="1"/>
    </location>
</feature>
<sequence length="489" mass="51810">MSTRGGGYGMDAELARKSAMKYDPQKELEAQKWMETVTDVSFSGSDFQSSLKDGQILCILVNRIRPGTIRRVETSKMPFKQMENISNFLKACRTLGVAEHDLFETVDLFEGKDLGVVVTCIHALGRTIQTTCPDFRGPHLGAKMSGNSKASFRQGGGAKAKEGNNYGLSKFAVGSSKTMQKAGFNDTKSITFGADTVGVGSTSAVSQQSQGSVSTMQRSAVSRAKDITFGADSGAQKPPAPPPRKWGSNQPTQSRQRAISNTKPSQPPKQPTAGKGMARGGGYGLDAELAKKMALKYDVGMEREAAAWIESVTGSDMSGDFAGLLKDGQILCALINEIRPGAIRKIGASKMPFKQMENVSNFLKACRGLGVAEHDLFETVDLYEEKDMGVVVTCIHSLGRAAQAKGFKGPKLGAKQATANVRTFAPGTAAAGAGAVPILNMGSYGKMERSKVADTNSINFGAKASGTSSGGGEVPILNMGSQRVMERSK</sequence>
<evidence type="ECO:0000313" key="4">
    <source>
        <dbReference type="Proteomes" id="UP001165082"/>
    </source>
</evidence>
<dbReference type="PANTHER" id="PTHR47385">
    <property type="entry name" value="CALPONIN"/>
    <property type="match status" value="1"/>
</dbReference>
<dbReference type="AlphaFoldDB" id="A0A9W6ZJ65"/>
<dbReference type="Proteomes" id="UP001165082">
    <property type="component" value="Unassembled WGS sequence"/>
</dbReference>
<dbReference type="OrthoDB" id="21595at2759"/>
<dbReference type="InterPro" id="IPR003096">
    <property type="entry name" value="SM22_calponin"/>
</dbReference>
<feature type="region of interest" description="Disordered" evidence="1">
    <location>
        <begin position="143"/>
        <end position="163"/>
    </location>
</feature>
<dbReference type="PANTHER" id="PTHR47385:SF14">
    <property type="entry name" value="TRANSGELIN"/>
    <property type="match status" value="1"/>
</dbReference>
<evidence type="ECO:0000256" key="1">
    <source>
        <dbReference type="SAM" id="MobiDB-lite"/>
    </source>
</evidence>
<protein>
    <recommendedName>
        <fullName evidence="2">Calponin-homology (CH) domain-containing protein</fullName>
    </recommendedName>
</protein>
<dbReference type="Pfam" id="PF00307">
    <property type="entry name" value="CH"/>
    <property type="match status" value="2"/>
</dbReference>
<feature type="region of interest" description="Disordered" evidence="1">
    <location>
        <begin position="462"/>
        <end position="489"/>
    </location>
</feature>
<proteinExistence type="predicted"/>
<dbReference type="PROSITE" id="PS50021">
    <property type="entry name" value="CH"/>
    <property type="match status" value="2"/>
</dbReference>
<reference evidence="3" key="1">
    <citation type="submission" date="2022-07" db="EMBL/GenBank/DDBJ databases">
        <title>Genome analysis of Parmales, a sister group of diatoms, reveals the evolutionary specialization of diatoms from phago-mixotrophs to photoautotrophs.</title>
        <authorList>
            <person name="Ban H."/>
            <person name="Sato S."/>
            <person name="Yoshikawa S."/>
            <person name="Kazumasa Y."/>
            <person name="Nakamura Y."/>
            <person name="Ichinomiya M."/>
            <person name="Saitoh K."/>
            <person name="Sato N."/>
            <person name="Blanc-Mathieu R."/>
            <person name="Endo H."/>
            <person name="Kuwata A."/>
            <person name="Ogata H."/>
        </authorList>
    </citation>
    <scope>NUCLEOTIDE SEQUENCE</scope>
</reference>
<keyword evidence="4" id="KW-1185">Reference proteome</keyword>
<dbReference type="GO" id="GO:0015629">
    <property type="term" value="C:actin cytoskeleton"/>
    <property type="evidence" value="ECO:0007669"/>
    <property type="project" value="TreeGrafter"/>
</dbReference>
<dbReference type="InterPro" id="IPR050606">
    <property type="entry name" value="Calponin-like"/>
</dbReference>
<dbReference type="SMART" id="SM00033">
    <property type="entry name" value="CH"/>
    <property type="match status" value="2"/>
</dbReference>
<feature type="compositionally biased region" description="Polar residues" evidence="1">
    <location>
        <begin position="247"/>
        <end position="264"/>
    </location>
</feature>
<dbReference type="PRINTS" id="PR00888">
    <property type="entry name" value="SM22CALPONIN"/>
</dbReference>
<dbReference type="SUPFAM" id="SSF47576">
    <property type="entry name" value="Calponin-homology domain, CH-domain"/>
    <property type="match status" value="2"/>
</dbReference>
<organism evidence="3 4">
    <name type="scientific">Triparma retinervis</name>
    <dbReference type="NCBI Taxonomy" id="2557542"/>
    <lineage>
        <taxon>Eukaryota</taxon>
        <taxon>Sar</taxon>
        <taxon>Stramenopiles</taxon>
        <taxon>Ochrophyta</taxon>
        <taxon>Bolidophyceae</taxon>
        <taxon>Parmales</taxon>
        <taxon>Triparmaceae</taxon>
        <taxon>Triparma</taxon>
    </lineage>
</organism>
<dbReference type="GO" id="GO:0007015">
    <property type="term" value="P:actin filament organization"/>
    <property type="evidence" value="ECO:0007669"/>
    <property type="project" value="TreeGrafter"/>
</dbReference>
<feature type="domain" description="Calponin-homology (CH)" evidence="2">
    <location>
        <begin position="24"/>
        <end position="129"/>
    </location>
</feature>
<gene>
    <name evidence="3" type="ORF">TrRE_jg65</name>
</gene>
<dbReference type="EMBL" id="BRXZ01004684">
    <property type="protein sequence ID" value="GMH53721.1"/>
    <property type="molecule type" value="Genomic_DNA"/>
</dbReference>